<proteinExistence type="predicted"/>
<dbReference type="InterPro" id="IPR036412">
    <property type="entry name" value="HAD-like_sf"/>
</dbReference>
<dbReference type="InterPro" id="IPR041492">
    <property type="entry name" value="HAD_2"/>
</dbReference>
<comment type="caution">
    <text evidence="1">The sequence shown here is derived from an EMBL/GenBank/DDBJ whole genome shotgun (WGS) entry which is preliminary data.</text>
</comment>
<dbReference type="InterPro" id="IPR023214">
    <property type="entry name" value="HAD_sf"/>
</dbReference>
<dbReference type="Gene3D" id="3.40.50.1000">
    <property type="entry name" value="HAD superfamily/HAD-like"/>
    <property type="match status" value="1"/>
</dbReference>
<sequence>MANTLVLFDIDGTLLKVGSINRQSLIDALQKVYGTEGSAGSHDFSGQMDSVIIHEVLRYTGLDEQEIQDKFHTVKETYIDIFRKQATEKDVTLMPGVIELLEALSGNEHVTLGLLTGNFEKSGRHKLILPAINHYFPFGAFADDAWHRNDLPSIAIQRAEALLNHRFPPDKVVIIGDTEHDIACAKASGSRSLAVATGNYSYDRLERKLPDAIFPDLGDTSAVLERILTF</sequence>
<evidence type="ECO:0000313" key="2">
    <source>
        <dbReference type="Proteomes" id="UP000309544"/>
    </source>
</evidence>
<dbReference type="Proteomes" id="UP000309544">
    <property type="component" value="Unassembled WGS sequence"/>
</dbReference>
<keyword evidence="1" id="KW-0378">Hydrolase</keyword>
<dbReference type="RefSeq" id="WP_139626619.1">
    <property type="nucleotide sequence ID" value="NZ_VDCI01000004.1"/>
</dbReference>
<dbReference type="PANTHER" id="PTHR43885">
    <property type="entry name" value="HALOACID DEHALOGENASE-LIKE HYDROLASE"/>
    <property type="match status" value="1"/>
</dbReference>
<protein>
    <submittedName>
        <fullName evidence="1">HAD family hydrolase</fullName>
    </submittedName>
</protein>
<dbReference type="SUPFAM" id="SSF56784">
    <property type="entry name" value="HAD-like"/>
    <property type="match status" value="1"/>
</dbReference>
<evidence type="ECO:0000313" key="1">
    <source>
        <dbReference type="EMBL" id="TNJ36761.1"/>
    </source>
</evidence>
<organism evidence="1 2">
    <name type="scientific">Prosthecochloris vibrioformis</name>
    <name type="common">Chlorobium vibrioforme</name>
    <dbReference type="NCBI Taxonomy" id="1098"/>
    <lineage>
        <taxon>Bacteria</taxon>
        <taxon>Pseudomonadati</taxon>
        <taxon>Chlorobiota</taxon>
        <taxon>Chlorobiia</taxon>
        <taxon>Chlorobiales</taxon>
        <taxon>Chlorobiaceae</taxon>
        <taxon>Prosthecochloris</taxon>
    </lineage>
</organism>
<gene>
    <name evidence="1" type="ORF">FGF68_06400</name>
</gene>
<reference evidence="1 2" key="1">
    <citation type="submission" date="2019-05" db="EMBL/GenBank/DDBJ databases">
        <title>Draft Whole-Genome sequence of the green sulfur bacterium Prosthecochloris vibrioformis DSM 260.</title>
        <authorList>
            <person name="Meyer T.E."/>
            <person name="Kyndt J.A."/>
        </authorList>
    </citation>
    <scope>NUCLEOTIDE SEQUENCE [LARGE SCALE GENOMIC DNA]</scope>
    <source>
        <strain evidence="1 2">DSM 260</strain>
    </source>
</reference>
<accession>A0A5C4S203</accession>
<keyword evidence="2" id="KW-1185">Reference proteome</keyword>
<dbReference type="CDD" id="cd07506">
    <property type="entry name" value="HAD_like"/>
    <property type="match status" value="1"/>
</dbReference>
<dbReference type="PANTHER" id="PTHR43885:SF1">
    <property type="entry name" value="SUPERFAMILY HYDROLASE, PUTATIVE (AFU_ORTHOLOGUE AFUA_4G13290)-RELATED"/>
    <property type="match status" value="1"/>
</dbReference>
<name>A0A5C4S203_PROVB</name>
<dbReference type="GO" id="GO:0016787">
    <property type="term" value="F:hydrolase activity"/>
    <property type="evidence" value="ECO:0007669"/>
    <property type="project" value="UniProtKB-KW"/>
</dbReference>
<dbReference type="Gene3D" id="1.10.150.240">
    <property type="entry name" value="Putative phosphatase, domain 2"/>
    <property type="match status" value="1"/>
</dbReference>
<dbReference type="Pfam" id="PF13419">
    <property type="entry name" value="HAD_2"/>
    <property type="match status" value="1"/>
</dbReference>
<dbReference type="InterPro" id="IPR023198">
    <property type="entry name" value="PGP-like_dom2"/>
</dbReference>
<dbReference type="EMBL" id="VDCI01000004">
    <property type="protein sequence ID" value="TNJ36761.1"/>
    <property type="molecule type" value="Genomic_DNA"/>
</dbReference>
<dbReference type="AlphaFoldDB" id="A0A5C4S203"/>